<dbReference type="InterPro" id="IPR001296">
    <property type="entry name" value="Glyco_trans_1"/>
</dbReference>
<evidence type="ECO:0000313" key="4">
    <source>
        <dbReference type="Proteomes" id="UP001303407"/>
    </source>
</evidence>
<dbReference type="GO" id="GO:0016757">
    <property type="term" value="F:glycosyltransferase activity"/>
    <property type="evidence" value="ECO:0007669"/>
    <property type="project" value="UniProtKB-KW"/>
</dbReference>
<dbReference type="PANTHER" id="PTHR12526">
    <property type="entry name" value="GLYCOSYLTRANSFERASE"/>
    <property type="match status" value="1"/>
</dbReference>
<evidence type="ECO:0000259" key="2">
    <source>
        <dbReference type="Pfam" id="PF13439"/>
    </source>
</evidence>
<keyword evidence="3" id="KW-0808">Transferase</keyword>
<organism evidence="3 4">
    <name type="scientific">Thalassobellus suaedae</name>
    <dbReference type="NCBI Taxonomy" id="3074124"/>
    <lineage>
        <taxon>Bacteria</taxon>
        <taxon>Pseudomonadati</taxon>
        <taxon>Bacteroidota</taxon>
        <taxon>Flavobacteriia</taxon>
        <taxon>Flavobacteriales</taxon>
        <taxon>Flavobacteriaceae</taxon>
        <taxon>Thalassobellus</taxon>
    </lineage>
</organism>
<feature type="domain" description="Glycosyltransferase subfamily 4-like N-terminal" evidence="2">
    <location>
        <begin position="13"/>
        <end position="160"/>
    </location>
</feature>
<dbReference type="PANTHER" id="PTHR12526:SF630">
    <property type="entry name" value="GLYCOSYLTRANSFERASE"/>
    <property type="match status" value="1"/>
</dbReference>
<feature type="domain" description="Glycosyl transferase family 1" evidence="1">
    <location>
        <begin position="176"/>
        <end position="325"/>
    </location>
</feature>
<dbReference type="Proteomes" id="UP001303407">
    <property type="component" value="Chromosome"/>
</dbReference>
<dbReference type="Gene3D" id="3.40.50.2000">
    <property type="entry name" value="Glycogen Phosphorylase B"/>
    <property type="match status" value="2"/>
</dbReference>
<reference evidence="3 4" key="1">
    <citation type="submission" date="2023-09" db="EMBL/GenBank/DDBJ databases">
        <title>Thalassobella suaedae gen. nov., sp. nov., a marine bacterium of the family Flavobacteriaceae isolated from a halophyte Suaeda japonica.</title>
        <authorList>
            <person name="Lee S.Y."/>
            <person name="Hwang C.Y."/>
        </authorList>
    </citation>
    <scope>NUCLEOTIDE SEQUENCE [LARGE SCALE GENOMIC DNA]</scope>
    <source>
        <strain evidence="3 4">HL-DH10</strain>
    </source>
</reference>
<dbReference type="Pfam" id="PF13439">
    <property type="entry name" value="Glyco_transf_4"/>
    <property type="match status" value="1"/>
</dbReference>
<dbReference type="EC" id="2.4.-.-" evidence="3"/>
<dbReference type="RefSeq" id="WP_415861628.1">
    <property type="nucleotide sequence ID" value="NZ_CP134536.1"/>
</dbReference>
<evidence type="ECO:0000313" key="3">
    <source>
        <dbReference type="EMBL" id="WNH11648.1"/>
    </source>
</evidence>
<dbReference type="SUPFAM" id="SSF53756">
    <property type="entry name" value="UDP-Glycosyltransferase/glycogen phosphorylase"/>
    <property type="match status" value="1"/>
</dbReference>
<sequence>MRVLQLIDSLHAGGAERVAVNLANGLSTKIDKSFLCATRQEGHLKESISSQVGYLFLNKTKTIDFRAIQKLKAFIKEEKIEIIHAHSSSFFLATIIKIIYPKLVLVWHDHYGKSEYLDKRPTFVLKWCSKLFNHVFVVNSKLESWSKEMLDCKSVSYLPNFAVANNKASLTKLKGEAGKRVICLANFRAQKDHINLLKAFNMVWKTNTGWTLHLVGHDFKDEYALDIKNFIKDNALEKHVFIYGSCTDISHILNQSDIGVLSSKSEGLPLSLLEYGLAGLATITTNVGDCYKVVSKDAEGLLIPSNNTDALVNALLKYINNKNLRLESGRCLKAKVNTSFSEPSILNSILETYKKHQI</sequence>
<accession>A0ABY9Y170</accession>
<evidence type="ECO:0000259" key="1">
    <source>
        <dbReference type="Pfam" id="PF00534"/>
    </source>
</evidence>
<dbReference type="EMBL" id="CP134536">
    <property type="protein sequence ID" value="WNH11648.1"/>
    <property type="molecule type" value="Genomic_DNA"/>
</dbReference>
<proteinExistence type="predicted"/>
<keyword evidence="3" id="KW-0328">Glycosyltransferase</keyword>
<gene>
    <name evidence="3" type="ORF">RHP49_12150</name>
</gene>
<dbReference type="Pfam" id="PF00534">
    <property type="entry name" value="Glycos_transf_1"/>
    <property type="match status" value="1"/>
</dbReference>
<protein>
    <submittedName>
        <fullName evidence="3">Glycosyltransferase</fullName>
        <ecNumber evidence="3">2.4.-.-</ecNumber>
    </submittedName>
</protein>
<name>A0ABY9Y170_9FLAO</name>
<dbReference type="InterPro" id="IPR028098">
    <property type="entry name" value="Glyco_trans_4-like_N"/>
</dbReference>
<keyword evidence="4" id="KW-1185">Reference proteome</keyword>